<dbReference type="EMBL" id="CP006254">
    <property type="protein sequence ID" value="AGT32507.1"/>
    <property type="molecule type" value="Genomic_DNA"/>
</dbReference>
<proteinExistence type="predicted"/>
<reference evidence="1 2" key="1">
    <citation type="journal article" date="2014" name="Genome Announc.">
        <title>Complete Genome Sequence of the Thermophilic Polychlorinated Biphenyl Degrader Geobacillus sp. Strain JF8 (NBRC 109937).</title>
        <authorList>
            <person name="Shintani M."/>
            <person name="Ohtsubo Y."/>
            <person name="Fukuda K."/>
            <person name="Hosoyama A."/>
            <person name="Ohji S."/>
            <person name="Yamazoe A."/>
            <person name="Fujita N."/>
            <person name="Nagata Y."/>
            <person name="Tsuda M."/>
            <person name="Hatta T."/>
            <person name="Kimbara K."/>
        </authorList>
    </citation>
    <scope>NUCLEOTIDE SEQUENCE [LARGE SCALE GENOMIC DNA]</scope>
    <source>
        <strain evidence="1 2">JF8</strain>
    </source>
</reference>
<evidence type="ECO:0000313" key="1">
    <source>
        <dbReference type="EMBL" id="AGT32507.1"/>
    </source>
</evidence>
<dbReference type="Proteomes" id="UP000015500">
    <property type="component" value="Chromosome"/>
</dbReference>
<dbReference type="Pfam" id="PF10673">
    <property type="entry name" value="DUF2487"/>
    <property type="match status" value="1"/>
</dbReference>
<dbReference type="OrthoDB" id="2678750at2"/>
<gene>
    <name evidence="1" type="ORF">M493_11285</name>
</gene>
<evidence type="ECO:0000313" key="2">
    <source>
        <dbReference type="Proteomes" id="UP000015500"/>
    </source>
</evidence>
<dbReference type="InterPro" id="IPR019615">
    <property type="entry name" value="DUF2487"/>
</dbReference>
<dbReference type="STRING" id="1921421.M493_11285"/>
<dbReference type="KEGG" id="gjf:M493_11285"/>
<dbReference type="AlphaFoldDB" id="S5Z6K6"/>
<evidence type="ECO:0008006" key="3">
    <source>
        <dbReference type="Google" id="ProtNLM"/>
    </source>
</evidence>
<sequence>MKWTSGDVATYEKERDYIDTALIPLLPVSIRQGARRLASGGELVGLVAAEAERQLRGRVFLLPAFVYFADEPRASLAERLADWTSRLEQEGMKHVFYVTCDRAWQEEAAKADRVWLVPAVPLESMDESYKHELVHGQAAELIRFFVNRWTKD</sequence>
<organism evidence="1 2">
    <name type="scientific">Geobacillus genomosp. 3</name>
    <dbReference type="NCBI Taxonomy" id="1921421"/>
    <lineage>
        <taxon>Bacteria</taxon>
        <taxon>Bacillati</taxon>
        <taxon>Bacillota</taxon>
        <taxon>Bacilli</taxon>
        <taxon>Bacillales</taxon>
        <taxon>Anoxybacillaceae</taxon>
        <taxon>Geobacillus</taxon>
    </lineage>
</organism>
<accession>S5Z6K6</accession>
<dbReference type="PATRIC" id="fig|1345697.3.peg.2188"/>
<protein>
    <recommendedName>
        <fullName evidence="3">DUF2487 domain-containing protein</fullName>
    </recommendedName>
</protein>
<name>S5Z6K6_GEOG3</name>
<dbReference type="HOGENOM" id="CLU_142699_0_0_9"/>
<dbReference type="RefSeq" id="WP_020960307.1">
    <property type="nucleotide sequence ID" value="NC_022080.4"/>
</dbReference>
<keyword evidence="2" id="KW-1185">Reference proteome</keyword>